<evidence type="ECO:0000256" key="1">
    <source>
        <dbReference type="SAM" id="Phobius"/>
    </source>
</evidence>
<reference evidence="3" key="1">
    <citation type="submission" date="2022-08" db="EMBL/GenBank/DDBJ databases">
        <title>Draft genome sequencing of Roseisolibacter agri AW1220.</title>
        <authorList>
            <person name="Tobiishi Y."/>
            <person name="Tonouchi A."/>
        </authorList>
    </citation>
    <scope>NUCLEOTIDE SEQUENCE</scope>
    <source>
        <strain evidence="3">AW1220</strain>
    </source>
</reference>
<dbReference type="EMBL" id="BRXS01000005">
    <property type="protein sequence ID" value="GLC27029.1"/>
    <property type="molecule type" value="Genomic_DNA"/>
</dbReference>
<accession>A0AA37VFL1</accession>
<name>A0AA37VFL1_9BACT</name>
<organism evidence="3 4">
    <name type="scientific">Roseisolibacter agri</name>
    <dbReference type="NCBI Taxonomy" id="2014610"/>
    <lineage>
        <taxon>Bacteria</taxon>
        <taxon>Pseudomonadati</taxon>
        <taxon>Gemmatimonadota</taxon>
        <taxon>Gemmatimonadia</taxon>
        <taxon>Gemmatimonadales</taxon>
        <taxon>Gemmatimonadaceae</taxon>
        <taxon>Roseisolibacter</taxon>
    </lineage>
</organism>
<keyword evidence="1" id="KW-0472">Membrane</keyword>
<dbReference type="Proteomes" id="UP001161325">
    <property type="component" value="Unassembled WGS sequence"/>
</dbReference>
<proteinExistence type="predicted"/>
<keyword evidence="1" id="KW-0812">Transmembrane</keyword>
<protein>
    <submittedName>
        <fullName evidence="3">Uncharacterized protein</fullName>
    </submittedName>
</protein>
<feature type="chain" id="PRO_5041322859" evidence="2">
    <location>
        <begin position="22"/>
        <end position="196"/>
    </location>
</feature>
<sequence length="196" mass="20414">MPSPLRPLHGLALLGLPAALAAQDTTTTTARVDSGAVVRVTAPRVGLDRMRARAVASRGDSLLVRRGTRPYGDSVDVAVAWSDVTELAVSRGFDRGAGARRGALTGALVVGVPGAALTAGFLWHDWRLDRRNRCYDYCYLGPVVFGVLTVGGAATGAIVGALIGAGTGRERWELKGIPSRVGLVPMPDGVGVRLAF</sequence>
<evidence type="ECO:0000256" key="2">
    <source>
        <dbReference type="SAM" id="SignalP"/>
    </source>
</evidence>
<keyword evidence="2" id="KW-0732">Signal</keyword>
<comment type="caution">
    <text evidence="3">The sequence shown here is derived from an EMBL/GenBank/DDBJ whole genome shotgun (WGS) entry which is preliminary data.</text>
</comment>
<gene>
    <name evidence="3" type="ORF">rosag_35420</name>
</gene>
<feature type="transmembrane region" description="Helical" evidence="1">
    <location>
        <begin position="139"/>
        <end position="165"/>
    </location>
</feature>
<evidence type="ECO:0000313" key="3">
    <source>
        <dbReference type="EMBL" id="GLC27029.1"/>
    </source>
</evidence>
<evidence type="ECO:0000313" key="4">
    <source>
        <dbReference type="Proteomes" id="UP001161325"/>
    </source>
</evidence>
<dbReference type="RefSeq" id="WP_284351477.1">
    <property type="nucleotide sequence ID" value="NZ_BRXS01000005.1"/>
</dbReference>
<dbReference type="AlphaFoldDB" id="A0AA37VFL1"/>
<keyword evidence="1" id="KW-1133">Transmembrane helix</keyword>
<keyword evidence="4" id="KW-1185">Reference proteome</keyword>
<feature type="signal peptide" evidence="2">
    <location>
        <begin position="1"/>
        <end position="21"/>
    </location>
</feature>